<dbReference type="InterPro" id="IPR029056">
    <property type="entry name" value="Ribokinase-like"/>
</dbReference>
<accession>A0ABQ1SFE9</accession>
<dbReference type="SUPFAM" id="SSF53613">
    <property type="entry name" value="Ribokinase-like"/>
    <property type="match status" value="1"/>
</dbReference>
<evidence type="ECO:0000259" key="3">
    <source>
        <dbReference type="Pfam" id="PF00294"/>
    </source>
</evidence>
<dbReference type="PANTHER" id="PTHR10584:SF166">
    <property type="entry name" value="RIBOKINASE"/>
    <property type="match status" value="1"/>
</dbReference>
<proteinExistence type="predicted"/>
<evidence type="ECO:0000256" key="1">
    <source>
        <dbReference type="ARBA" id="ARBA00022679"/>
    </source>
</evidence>
<organism evidence="4 5">
    <name type="scientific">Psychroflexus planctonicus</name>
    <dbReference type="NCBI Taxonomy" id="1526575"/>
    <lineage>
        <taxon>Bacteria</taxon>
        <taxon>Pseudomonadati</taxon>
        <taxon>Bacteroidota</taxon>
        <taxon>Flavobacteriia</taxon>
        <taxon>Flavobacteriales</taxon>
        <taxon>Flavobacteriaceae</taxon>
        <taxon>Psychroflexus</taxon>
    </lineage>
</organism>
<dbReference type="GO" id="GO:0016301">
    <property type="term" value="F:kinase activity"/>
    <property type="evidence" value="ECO:0007669"/>
    <property type="project" value="UniProtKB-KW"/>
</dbReference>
<dbReference type="RefSeq" id="WP_188458251.1">
    <property type="nucleotide sequence ID" value="NZ_BMGM01000005.1"/>
</dbReference>
<keyword evidence="1" id="KW-0808">Transferase</keyword>
<dbReference type="PANTHER" id="PTHR10584">
    <property type="entry name" value="SUGAR KINASE"/>
    <property type="match status" value="1"/>
</dbReference>
<dbReference type="EMBL" id="BMGM01000005">
    <property type="protein sequence ID" value="GGE33823.1"/>
    <property type="molecule type" value="Genomic_DNA"/>
</dbReference>
<feature type="domain" description="Carbohydrate kinase PfkB" evidence="3">
    <location>
        <begin position="22"/>
        <end position="282"/>
    </location>
</feature>
<protein>
    <submittedName>
        <fullName evidence="4">Sugar kinase</fullName>
    </submittedName>
</protein>
<sequence length="310" mass="34317">MSHQLLIVGTVAFDAIETPFGKTDKILGGAATYIALAAAQYKKVDAGIVSIVGDDFPQENLDLLTNNGINLEGLEVVPGGKTFFWSGRYHNDMNSRDTLDTQLNVLADFQPKVPEKFQDAEIVMLGNLHPAVQLSVIDQLRKPKLVVLDTMNFWMDTTLDLLKEVIAKVDVITINDEEARQLSGEYSLVKAARAIRDMGPNHVVIKKGEHGALLFHNEEMFFAPALPLEEVFDPTGAGDTFAGGFTGYLANSKDISFENMKNAVIHGSNLASFCVEKFGTERMQNLDKNEVKERLKHFKALTQFEINLTK</sequence>
<keyword evidence="5" id="KW-1185">Reference proteome</keyword>
<reference evidence="5" key="1">
    <citation type="journal article" date="2019" name="Int. J. Syst. Evol. Microbiol.">
        <title>The Global Catalogue of Microorganisms (GCM) 10K type strain sequencing project: providing services to taxonomists for standard genome sequencing and annotation.</title>
        <authorList>
            <consortium name="The Broad Institute Genomics Platform"/>
            <consortium name="The Broad Institute Genome Sequencing Center for Infectious Disease"/>
            <person name="Wu L."/>
            <person name="Ma J."/>
        </authorList>
    </citation>
    <scope>NUCLEOTIDE SEQUENCE [LARGE SCALE GENOMIC DNA]</scope>
    <source>
        <strain evidence="5">CGMCC 1.12931</strain>
    </source>
</reference>
<dbReference type="Gene3D" id="3.40.1190.20">
    <property type="match status" value="1"/>
</dbReference>
<gene>
    <name evidence="4" type="ORF">GCM10010832_12490</name>
</gene>
<evidence type="ECO:0000313" key="5">
    <source>
        <dbReference type="Proteomes" id="UP000599179"/>
    </source>
</evidence>
<keyword evidence="2 4" id="KW-0418">Kinase</keyword>
<evidence type="ECO:0000313" key="4">
    <source>
        <dbReference type="EMBL" id="GGE33823.1"/>
    </source>
</evidence>
<name>A0ABQ1SFE9_9FLAO</name>
<dbReference type="InterPro" id="IPR011611">
    <property type="entry name" value="PfkB_dom"/>
</dbReference>
<dbReference type="InterPro" id="IPR002173">
    <property type="entry name" value="Carboh/pur_kinase_PfkB_CS"/>
</dbReference>
<dbReference type="PROSITE" id="PS00584">
    <property type="entry name" value="PFKB_KINASES_2"/>
    <property type="match status" value="1"/>
</dbReference>
<dbReference type="Proteomes" id="UP000599179">
    <property type="component" value="Unassembled WGS sequence"/>
</dbReference>
<dbReference type="Pfam" id="PF00294">
    <property type="entry name" value="PfkB"/>
    <property type="match status" value="1"/>
</dbReference>
<evidence type="ECO:0000256" key="2">
    <source>
        <dbReference type="ARBA" id="ARBA00022777"/>
    </source>
</evidence>
<comment type="caution">
    <text evidence="4">The sequence shown here is derived from an EMBL/GenBank/DDBJ whole genome shotgun (WGS) entry which is preliminary data.</text>
</comment>